<dbReference type="PANTHER" id="PTHR31493:SF1">
    <property type="entry name" value="PROTEIN C19ORF12"/>
    <property type="match status" value="1"/>
</dbReference>
<dbReference type="PANTHER" id="PTHR31493">
    <property type="entry name" value="NAZO FAMILY MEMBER"/>
    <property type="match status" value="1"/>
</dbReference>
<accession>A0ABD1K433</accession>
<feature type="signal peptide" evidence="2">
    <location>
        <begin position="1"/>
        <end position="26"/>
    </location>
</feature>
<dbReference type="Proteomes" id="UP001591681">
    <property type="component" value="Unassembled WGS sequence"/>
</dbReference>
<keyword evidence="2" id="KW-0732">Signal</keyword>
<comment type="similarity">
    <text evidence="1">Belongs to the C19orf12 family.</text>
</comment>
<protein>
    <submittedName>
        <fullName evidence="3">Uncharacterized protein</fullName>
    </submittedName>
</protein>
<keyword evidence="4" id="KW-1185">Reference proteome</keyword>
<evidence type="ECO:0000313" key="3">
    <source>
        <dbReference type="EMBL" id="KAL2093796.1"/>
    </source>
</evidence>
<dbReference type="AlphaFoldDB" id="A0ABD1K433"/>
<comment type="caution">
    <text evidence="3">The sequence shown here is derived from an EMBL/GenBank/DDBJ whole genome shotgun (WGS) entry which is preliminary data.</text>
</comment>
<dbReference type="Pfam" id="PF20721">
    <property type="entry name" value="C19orf12"/>
    <property type="match status" value="1"/>
</dbReference>
<proteinExistence type="inferred from homology"/>
<sequence>MAMRHTLLYSLVSLPALVLVCQVSQADSSGPPPPSTAEEKIYRMSDRVDDVMRLCRELSANEQIETAITHTGKAGAAGGAMMMAGGLIGGPPGIVVGAVVGGVLGYWMTNGQFKSIPQVIMEMTPDQKQKLYADVMPILGSRPIQWTDVAQLTAVVMGDTSLKQQVMAAIIENVKLYVSSF</sequence>
<dbReference type="EMBL" id="JBHFQA010000009">
    <property type="protein sequence ID" value="KAL2093796.1"/>
    <property type="molecule type" value="Genomic_DNA"/>
</dbReference>
<feature type="chain" id="PRO_5044786296" evidence="2">
    <location>
        <begin position="27"/>
        <end position="181"/>
    </location>
</feature>
<organism evidence="3 4">
    <name type="scientific">Coilia grayii</name>
    <name type="common">Gray's grenadier anchovy</name>
    <dbReference type="NCBI Taxonomy" id="363190"/>
    <lineage>
        <taxon>Eukaryota</taxon>
        <taxon>Metazoa</taxon>
        <taxon>Chordata</taxon>
        <taxon>Craniata</taxon>
        <taxon>Vertebrata</taxon>
        <taxon>Euteleostomi</taxon>
        <taxon>Actinopterygii</taxon>
        <taxon>Neopterygii</taxon>
        <taxon>Teleostei</taxon>
        <taxon>Clupei</taxon>
        <taxon>Clupeiformes</taxon>
        <taxon>Clupeoidei</taxon>
        <taxon>Engraulidae</taxon>
        <taxon>Coilinae</taxon>
        <taxon>Coilia</taxon>
    </lineage>
</organism>
<reference evidence="3 4" key="1">
    <citation type="submission" date="2024-09" db="EMBL/GenBank/DDBJ databases">
        <title>A chromosome-level genome assembly of Gray's grenadier anchovy, Coilia grayii.</title>
        <authorList>
            <person name="Fu Z."/>
        </authorList>
    </citation>
    <scope>NUCLEOTIDE SEQUENCE [LARGE SCALE GENOMIC DNA]</scope>
    <source>
        <strain evidence="3">G4</strain>
        <tissue evidence="3">Muscle</tissue>
    </source>
</reference>
<name>A0ABD1K433_9TELE</name>
<dbReference type="InterPro" id="IPR033369">
    <property type="entry name" value="C19orf12"/>
</dbReference>
<evidence type="ECO:0000313" key="4">
    <source>
        <dbReference type="Proteomes" id="UP001591681"/>
    </source>
</evidence>
<evidence type="ECO:0000256" key="1">
    <source>
        <dbReference type="ARBA" id="ARBA00029457"/>
    </source>
</evidence>
<gene>
    <name evidence="3" type="ORF">ACEWY4_011108</name>
</gene>
<evidence type="ECO:0000256" key="2">
    <source>
        <dbReference type="SAM" id="SignalP"/>
    </source>
</evidence>